<name>A0A6C0AW70_9ZZZZ</name>
<dbReference type="AlphaFoldDB" id="A0A6C0AW70"/>
<accession>A0A6C0AW70</accession>
<evidence type="ECO:0000313" key="1">
    <source>
        <dbReference type="EMBL" id="QHS83713.1"/>
    </source>
</evidence>
<sequence length="226" mass="26151">MDEIIGCFFEKRKDLIHNTKQIADRDAAHTKRELEEVNKNITIIISYLYNLKYERNASMTIIDNINKSISKASMCAANAYCIYNSPIRNIVDMNLVSIETPNPSTIKIKTKDCNTIFTDENRDYTSIVKDDKIQININENTILTMPKDHVQMPGDSIQIQYMTIYYYRDISGKLAFYKYNGLDRNKLDLLKALIKKEHTLENINNAIQIAKEMYIEIPNVFANSTS</sequence>
<reference evidence="1" key="1">
    <citation type="journal article" date="2020" name="Nature">
        <title>Giant virus diversity and host interactions through global metagenomics.</title>
        <authorList>
            <person name="Schulz F."/>
            <person name="Roux S."/>
            <person name="Paez-Espino D."/>
            <person name="Jungbluth S."/>
            <person name="Walsh D.A."/>
            <person name="Denef V.J."/>
            <person name="McMahon K.D."/>
            <person name="Konstantinidis K.T."/>
            <person name="Eloe-Fadrosh E.A."/>
            <person name="Kyrpides N.C."/>
            <person name="Woyke T."/>
        </authorList>
    </citation>
    <scope>NUCLEOTIDE SEQUENCE</scope>
    <source>
        <strain evidence="1">GVMAG-S-ERX555961-36</strain>
    </source>
</reference>
<protein>
    <submittedName>
        <fullName evidence="1">Uncharacterized protein</fullName>
    </submittedName>
</protein>
<proteinExistence type="predicted"/>
<dbReference type="EMBL" id="MN738762">
    <property type="protein sequence ID" value="QHS83713.1"/>
    <property type="molecule type" value="Genomic_DNA"/>
</dbReference>
<organism evidence="1">
    <name type="scientific">viral metagenome</name>
    <dbReference type="NCBI Taxonomy" id="1070528"/>
    <lineage>
        <taxon>unclassified sequences</taxon>
        <taxon>metagenomes</taxon>
        <taxon>organismal metagenomes</taxon>
    </lineage>
</organism>